<organism evidence="1">
    <name type="scientific">Solanum chilense</name>
    <name type="common">Tomato</name>
    <name type="synonym">Lycopersicon chilense</name>
    <dbReference type="NCBI Taxonomy" id="4083"/>
    <lineage>
        <taxon>Eukaryota</taxon>
        <taxon>Viridiplantae</taxon>
        <taxon>Streptophyta</taxon>
        <taxon>Embryophyta</taxon>
        <taxon>Tracheophyta</taxon>
        <taxon>Spermatophyta</taxon>
        <taxon>Magnoliopsida</taxon>
        <taxon>eudicotyledons</taxon>
        <taxon>Gunneridae</taxon>
        <taxon>Pentapetalae</taxon>
        <taxon>asterids</taxon>
        <taxon>lamiids</taxon>
        <taxon>Solanales</taxon>
        <taxon>Solanaceae</taxon>
        <taxon>Solanoideae</taxon>
        <taxon>Solaneae</taxon>
        <taxon>Solanum</taxon>
        <taxon>Solanum subgen. Lycopersicon</taxon>
    </lineage>
</organism>
<evidence type="ECO:0000313" key="1">
    <source>
        <dbReference type="EMBL" id="TMX02382.1"/>
    </source>
</evidence>
<comment type="caution">
    <text evidence="1">The sequence shown here is derived from an EMBL/GenBank/DDBJ whole genome shotgun (WGS) entry which is preliminary data.</text>
</comment>
<sequence length="65" mass="7243">MTALRCQAKSTSNPSIIAAFRTARYQVTILSTAMGERQWRSVNQKNMAVKVRLAFSMSPFSSSTQ</sequence>
<protein>
    <submittedName>
        <fullName evidence="1">Uncharacterized protein</fullName>
    </submittedName>
</protein>
<accession>A0A6N2CC44</accession>
<name>A0A6N2CC44_SOLCI</name>
<gene>
    <name evidence="1" type="ORF">EJD97_021811</name>
</gene>
<reference evidence="1" key="1">
    <citation type="submission" date="2019-05" db="EMBL/GenBank/DDBJ databases">
        <title>The de novo reference genome and transcriptome assemblies of the wild tomato species Solanum chilense.</title>
        <authorList>
            <person name="Stam R."/>
            <person name="Nosenko T."/>
            <person name="Hoerger A.C."/>
            <person name="Stephan W."/>
            <person name="Seidel M.A."/>
            <person name="Kuhn J.M.M."/>
            <person name="Haberer G."/>
            <person name="Tellier A."/>
        </authorList>
    </citation>
    <scope>NUCLEOTIDE SEQUENCE</scope>
    <source>
        <tissue evidence="1">Mature leaves</tissue>
    </source>
</reference>
<dbReference type="AlphaFoldDB" id="A0A6N2CC44"/>
<dbReference type="EMBL" id="RXGB01000674">
    <property type="protein sequence ID" value="TMX02382.1"/>
    <property type="molecule type" value="Genomic_DNA"/>
</dbReference>
<proteinExistence type="predicted"/>